<sequence length="27" mass="3183">MRVLFVNLVGFLWTIYLANVRAKSSRK</sequence>
<name>A0A6V7K0M3_9HYME</name>
<proteinExistence type="predicted"/>
<dbReference type="EMBL" id="CADCXW020000021">
    <property type="protein sequence ID" value="CAD1557907.1"/>
    <property type="molecule type" value="Genomic_DNA"/>
</dbReference>
<dbReference type="AlphaFoldDB" id="A0A6V7K0M3"/>
<evidence type="ECO:0000313" key="1">
    <source>
        <dbReference type="EMBL" id="CAD1557907.1"/>
    </source>
</evidence>
<organism evidence="1">
    <name type="scientific">Bracon brevicornis</name>
    <dbReference type="NCBI Taxonomy" id="1563983"/>
    <lineage>
        <taxon>Eukaryota</taxon>
        <taxon>Metazoa</taxon>
        <taxon>Ecdysozoa</taxon>
        <taxon>Arthropoda</taxon>
        <taxon>Hexapoda</taxon>
        <taxon>Insecta</taxon>
        <taxon>Pterygota</taxon>
        <taxon>Neoptera</taxon>
        <taxon>Endopterygota</taxon>
        <taxon>Hymenoptera</taxon>
        <taxon>Apocrita</taxon>
        <taxon>Ichneumonoidea</taxon>
        <taxon>Braconidae</taxon>
        <taxon>Braconinae</taxon>
        <taxon>Bracon</taxon>
    </lineage>
</organism>
<reference evidence="1" key="1">
    <citation type="submission" date="2020-07" db="EMBL/GenBank/DDBJ databases">
        <authorList>
            <person name="Ferguson B K."/>
        </authorList>
    </citation>
    <scope>NUCLEOTIDE SEQUENCE</scope>
    <source>
        <strain evidence="1">L06</strain>
    </source>
</reference>
<accession>A0A6V7K0M3</accession>
<protein>
    <submittedName>
        <fullName evidence="1">Uncharacterized protein</fullName>
    </submittedName>
</protein>
<gene>
    <name evidence="1" type="ORF">BBRV_LOCUS67029</name>
</gene>